<dbReference type="Proteomes" id="UP000452235">
    <property type="component" value="Unassembled WGS sequence"/>
</dbReference>
<dbReference type="VEuPathDB" id="FungiDB:ATEG_01804"/>
<feature type="compositionally biased region" description="Basic and acidic residues" evidence="2">
    <location>
        <begin position="259"/>
        <end position="272"/>
    </location>
</feature>
<gene>
    <name evidence="5" type="ORF">ATEIFO6365_0001102500</name>
</gene>
<dbReference type="AlphaFoldDB" id="A0A5M3YPQ3"/>
<comment type="caution">
    <text evidence="5">The sequence shown here is derived from an EMBL/GenBank/DDBJ whole genome shotgun (WGS) entry which is preliminary data.</text>
</comment>
<protein>
    <submittedName>
        <fullName evidence="5">Beta-lactamase/transpeptidase-like protein</fullName>
    </submittedName>
</protein>
<dbReference type="EMBL" id="BLJY01000001">
    <property type="protein sequence ID" value="GFF12801.1"/>
    <property type="molecule type" value="Genomic_DNA"/>
</dbReference>
<evidence type="ECO:0000256" key="1">
    <source>
        <dbReference type="ARBA" id="ARBA00038215"/>
    </source>
</evidence>
<evidence type="ECO:0000259" key="4">
    <source>
        <dbReference type="Pfam" id="PF11954"/>
    </source>
</evidence>
<dbReference type="InterPro" id="IPR001466">
    <property type="entry name" value="Beta-lactam-related"/>
</dbReference>
<evidence type="ECO:0000256" key="2">
    <source>
        <dbReference type="SAM" id="MobiDB-lite"/>
    </source>
</evidence>
<dbReference type="Gene3D" id="2.40.128.600">
    <property type="match status" value="1"/>
</dbReference>
<feature type="region of interest" description="Disordered" evidence="2">
    <location>
        <begin position="257"/>
        <end position="279"/>
    </location>
</feature>
<sequence length="412" mass="46501">MNTTLEDALSHRTGLPGHEIAMTAANPNETLQDAVRKLRHLPLAYSPRTTFNYCNHMYMVVSHVLQEITGESLGAMLKRRIWDPLGMHDTYFAIQDLKDDPFLKSKLVRGYTWVPEKEHFVLEPFLNYAPTTGTGAIVSNVLDYAKWLKSWIYQTGPMSAEGYAALLRPRTIMSEGLDQLNPPAPYHLYALGWFLDTYRGEQVYMHSGSWPGFRILVGFLPQKEFAFVMMGNSESAKYAQYRLFLYLLDRLHGIQGEQQESRPPDAAKEQRKPANSTEAVSRLFPNHLGHRIPRSLPLDEYCGTYQHAGYGRLTLDINSGQLTADLTDRAIAFCLKLSHVNGEYFVGELDTPGKEGSLSEFFRAKFDINAVGQAQAVGLELEPALGNEMIWFTRRGAPSRQVHSTPIATDHD</sequence>
<evidence type="ECO:0000259" key="3">
    <source>
        <dbReference type="Pfam" id="PF00144"/>
    </source>
</evidence>
<dbReference type="Gene3D" id="3.40.710.10">
    <property type="entry name" value="DD-peptidase/beta-lactamase superfamily"/>
    <property type="match status" value="1"/>
</dbReference>
<dbReference type="InterPro" id="IPR050491">
    <property type="entry name" value="AmpC-like"/>
</dbReference>
<evidence type="ECO:0000313" key="6">
    <source>
        <dbReference type="Proteomes" id="UP000452235"/>
    </source>
</evidence>
<feature type="domain" description="Beta-lactamase-related" evidence="3">
    <location>
        <begin position="3"/>
        <end position="242"/>
    </location>
</feature>
<dbReference type="Pfam" id="PF00144">
    <property type="entry name" value="Beta-lactamase"/>
    <property type="match status" value="1"/>
</dbReference>
<dbReference type="Pfam" id="PF11954">
    <property type="entry name" value="DUF3471"/>
    <property type="match status" value="1"/>
</dbReference>
<dbReference type="SUPFAM" id="SSF56601">
    <property type="entry name" value="beta-lactamase/transpeptidase-like"/>
    <property type="match status" value="1"/>
</dbReference>
<comment type="similarity">
    <text evidence="1">Belongs to the peptidase S12 family.</text>
</comment>
<keyword evidence="6" id="KW-1185">Reference proteome</keyword>
<dbReference type="PANTHER" id="PTHR46825">
    <property type="entry name" value="D-ALANYL-D-ALANINE-CARBOXYPEPTIDASE/ENDOPEPTIDASE AMPH"/>
    <property type="match status" value="1"/>
</dbReference>
<organism evidence="5 6">
    <name type="scientific">Aspergillus terreus</name>
    <dbReference type="NCBI Taxonomy" id="33178"/>
    <lineage>
        <taxon>Eukaryota</taxon>
        <taxon>Fungi</taxon>
        <taxon>Dikarya</taxon>
        <taxon>Ascomycota</taxon>
        <taxon>Pezizomycotina</taxon>
        <taxon>Eurotiomycetes</taxon>
        <taxon>Eurotiomycetidae</taxon>
        <taxon>Eurotiales</taxon>
        <taxon>Aspergillaceae</taxon>
        <taxon>Aspergillus</taxon>
        <taxon>Aspergillus subgen. Circumdati</taxon>
    </lineage>
</organism>
<feature type="domain" description="Peptidase S12 Pab87-related C-terminal" evidence="4">
    <location>
        <begin position="292"/>
        <end position="394"/>
    </location>
</feature>
<name>A0A5M3YPQ3_ASPTE</name>
<proteinExistence type="inferred from homology"/>
<accession>A0A5M3YPQ3</accession>
<dbReference type="InterPro" id="IPR012338">
    <property type="entry name" value="Beta-lactam/transpept-like"/>
</dbReference>
<dbReference type="OrthoDB" id="10253869at2759"/>
<evidence type="ECO:0000313" key="5">
    <source>
        <dbReference type="EMBL" id="GFF12801.1"/>
    </source>
</evidence>
<dbReference type="InterPro" id="IPR021860">
    <property type="entry name" value="Peptidase_S12_Pab87-rel_C"/>
</dbReference>
<reference evidence="5 6" key="1">
    <citation type="submission" date="2020-01" db="EMBL/GenBank/DDBJ databases">
        <title>Aspergillus terreus IFO 6365 whole genome shotgun sequence.</title>
        <authorList>
            <person name="Kanamasa S."/>
            <person name="Takahashi H."/>
        </authorList>
    </citation>
    <scope>NUCLEOTIDE SEQUENCE [LARGE SCALE GENOMIC DNA]</scope>
    <source>
        <strain evidence="5 6">IFO 6365</strain>
    </source>
</reference>
<dbReference type="PANTHER" id="PTHR46825:SF9">
    <property type="entry name" value="BETA-LACTAMASE-RELATED DOMAIN-CONTAINING PROTEIN"/>
    <property type="match status" value="1"/>
</dbReference>